<dbReference type="Gene3D" id="3.40.50.300">
    <property type="entry name" value="P-loop containing nucleotide triphosphate hydrolases"/>
    <property type="match status" value="1"/>
</dbReference>
<dbReference type="EMBL" id="SEYY01000343">
    <property type="protein sequence ID" value="KAB7507436.1"/>
    <property type="molecule type" value="Genomic_DNA"/>
</dbReference>
<dbReference type="PANTHER" id="PTHR10704">
    <property type="entry name" value="CARBOHYDRATE SULFOTRANSFERASE"/>
    <property type="match status" value="1"/>
</dbReference>
<dbReference type="InterPro" id="IPR051135">
    <property type="entry name" value="Gal/GlcNAc/GalNAc_ST"/>
</dbReference>
<comment type="caution">
    <text evidence="1">The sequence shown here is derived from an EMBL/GenBank/DDBJ whole genome shotgun (WGS) entry which is preliminary data.</text>
</comment>
<dbReference type="GO" id="GO:0006044">
    <property type="term" value="P:N-acetylglucosamine metabolic process"/>
    <property type="evidence" value="ECO:0007669"/>
    <property type="project" value="TreeGrafter"/>
</dbReference>
<gene>
    <name evidence="1" type="ORF">Anas_05402</name>
</gene>
<name>A0A5N5TMR5_9CRUS</name>
<sequence length="169" mass="19783">MGCNAQFTNHCPKNLELLKELYGSTYDQLRQSALQSMPLQSRPRPRSVQIIIATTWRSGSTFLEELLESHPGVYNVYEPLMPFGMRNFYHEEEHDAKEAQTIIGDLLHCRYHKDYIADARRATVELFSRNKRVWEACKNKINHNALCFQKKFLEAACKIFPWSVMKLRS</sequence>
<dbReference type="InterPro" id="IPR027417">
    <property type="entry name" value="P-loop_NTPase"/>
</dbReference>
<evidence type="ECO:0000313" key="1">
    <source>
        <dbReference type="EMBL" id="KAB7507436.1"/>
    </source>
</evidence>
<dbReference type="SUPFAM" id="SSF52540">
    <property type="entry name" value="P-loop containing nucleoside triphosphate hydrolases"/>
    <property type="match status" value="1"/>
</dbReference>
<dbReference type="GO" id="GO:0006790">
    <property type="term" value="P:sulfur compound metabolic process"/>
    <property type="evidence" value="ECO:0007669"/>
    <property type="project" value="TreeGrafter"/>
</dbReference>
<dbReference type="OrthoDB" id="6138663at2759"/>
<proteinExistence type="predicted"/>
<evidence type="ECO:0000313" key="2">
    <source>
        <dbReference type="Proteomes" id="UP000326759"/>
    </source>
</evidence>
<organism evidence="1 2">
    <name type="scientific">Armadillidium nasatum</name>
    <dbReference type="NCBI Taxonomy" id="96803"/>
    <lineage>
        <taxon>Eukaryota</taxon>
        <taxon>Metazoa</taxon>
        <taxon>Ecdysozoa</taxon>
        <taxon>Arthropoda</taxon>
        <taxon>Crustacea</taxon>
        <taxon>Multicrustacea</taxon>
        <taxon>Malacostraca</taxon>
        <taxon>Eumalacostraca</taxon>
        <taxon>Peracarida</taxon>
        <taxon>Isopoda</taxon>
        <taxon>Oniscidea</taxon>
        <taxon>Crinocheta</taxon>
        <taxon>Armadillidiidae</taxon>
        <taxon>Armadillidium</taxon>
    </lineage>
</organism>
<accession>A0A5N5TMR5</accession>
<reference evidence="1 2" key="1">
    <citation type="journal article" date="2019" name="PLoS Biol.">
        <title>Sex chromosomes control vertical transmission of feminizing Wolbachia symbionts in an isopod.</title>
        <authorList>
            <person name="Becking T."/>
            <person name="Chebbi M.A."/>
            <person name="Giraud I."/>
            <person name="Moumen B."/>
            <person name="Laverre T."/>
            <person name="Caubet Y."/>
            <person name="Peccoud J."/>
            <person name="Gilbert C."/>
            <person name="Cordaux R."/>
        </authorList>
    </citation>
    <scope>NUCLEOTIDE SEQUENCE [LARGE SCALE GENOMIC DNA]</scope>
    <source>
        <strain evidence="1">ANa2</strain>
        <tissue evidence="1">Whole body excluding digestive tract and cuticle</tissue>
    </source>
</reference>
<keyword evidence="2" id="KW-1185">Reference proteome</keyword>
<dbReference type="AlphaFoldDB" id="A0A5N5TMR5"/>
<dbReference type="PANTHER" id="PTHR10704:SF44">
    <property type="entry name" value="LD35051P-RELATED"/>
    <property type="match status" value="1"/>
</dbReference>
<protein>
    <recommendedName>
        <fullName evidence="3">Carbohydrate sulfotransferase 5</fullName>
    </recommendedName>
</protein>
<dbReference type="Proteomes" id="UP000326759">
    <property type="component" value="Unassembled WGS sequence"/>
</dbReference>
<dbReference type="GO" id="GO:0001517">
    <property type="term" value="F:N-acetylglucosamine 6-O-sulfotransferase activity"/>
    <property type="evidence" value="ECO:0007669"/>
    <property type="project" value="TreeGrafter"/>
</dbReference>
<evidence type="ECO:0008006" key="3">
    <source>
        <dbReference type="Google" id="ProtNLM"/>
    </source>
</evidence>